<evidence type="ECO:0000313" key="4">
    <source>
        <dbReference type="Proteomes" id="UP001362999"/>
    </source>
</evidence>
<proteinExistence type="predicted"/>
<keyword evidence="2" id="KW-0732">Signal</keyword>
<feature type="signal peptide" evidence="2">
    <location>
        <begin position="1"/>
        <end position="19"/>
    </location>
</feature>
<evidence type="ECO:0000256" key="2">
    <source>
        <dbReference type="SAM" id="SignalP"/>
    </source>
</evidence>
<dbReference type="Proteomes" id="UP001362999">
    <property type="component" value="Unassembled WGS sequence"/>
</dbReference>
<evidence type="ECO:0000256" key="1">
    <source>
        <dbReference type="SAM" id="MobiDB-lite"/>
    </source>
</evidence>
<protein>
    <submittedName>
        <fullName evidence="3">Uncharacterized protein</fullName>
    </submittedName>
</protein>
<feature type="compositionally biased region" description="Acidic residues" evidence="1">
    <location>
        <begin position="65"/>
        <end position="75"/>
    </location>
</feature>
<gene>
    <name evidence="3" type="ORF">R3P38DRAFT_3234196</name>
</gene>
<feature type="chain" id="PRO_5043698783" evidence="2">
    <location>
        <begin position="20"/>
        <end position="130"/>
    </location>
</feature>
<evidence type="ECO:0000313" key="3">
    <source>
        <dbReference type="EMBL" id="KAK6981431.1"/>
    </source>
</evidence>
<comment type="caution">
    <text evidence="3">The sequence shown here is derived from an EMBL/GenBank/DDBJ whole genome shotgun (WGS) entry which is preliminary data.</text>
</comment>
<keyword evidence="4" id="KW-1185">Reference proteome</keyword>
<sequence>MTYNLLAVFSFSILVYTVCTPLLLQNPSSTGALPSELFSTAAPDPVGQNVAPRPQLSLQATDNVFAEDGDDDDDPFSSPEAHDDCDVPLDINAKASDVEEEEKKKEKFFGRGQRKNVPATRYLGPAWEEH</sequence>
<accession>A0AAV9ZH80</accession>
<organism evidence="3 4">
    <name type="scientific">Favolaschia claudopus</name>
    <dbReference type="NCBI Taxonomy" id="2862362"/>
    <lineage>
        <taxon>Eukaryota</taxon>
        <taxon>Fungi</taxon>
        <taxon>Dikarya</taxon>
        <taxon>Basidiomycota</taxon>
        <taxon>Agaricomycotina</taxon>
        <taxon>Agaricomycetes</taxon>
        <taxon>Agaricomycetidae</taxon>
        <taxon>Agaricales</taxon>
        <taxon>Marasmiineae</taxon>
        <taxon>Mycenaceae</taxon>
        <taxon>Favolaschia</taxon>
    </lineage>
</organism>
<dbReference type="EMBL" id="JAWWNJ010000150">
    <property type="protein sequence ID" value="KAK6981431.1"/>
    <property type="molecule type" value="Genomic_DNA"/>
</dbReference>
<reference evidence="3 4" key="1">
    <citation type="journal article" date="2024" name="J Genomics">
        <title>Draft genome sequencing and assembly of Favolaschia claudopus CIRM-BRFM 2984 isolated from oak limbs.</title>
        <authorList>
            <person name="Navarro D."/>
            <person name="Drula E."/>
            <person name="Chaduli D."/>
            <person name="Cazenave R."/>
            <person name="Ahrendt S."/>
            <person name="Wang J."/>
            <person name="Lipzen A."/>
            <person name="Daum C."/>
            <person name="Barry K."/>
            <person name="Grigoriev I.V."/>
            <person name="Favel A."/>
            <person name="Rosso M.N."/>
            <person name="Martin F."/>
        </authorList>
    </citation>
    <scope>NUCLEOTIDE SEQUENCE [LARGE SCALE GENOMIC DNA]</scope>
    <source>
        <strain evidence="3 4">CIRM-BRFM 2984</strain>
    </source>
</reference>
<feature type="region of interest" description="Disordered" evidence="1">
    <location>
        <begin position="33"/>
        <end position="130"/>
    </location>
</feature>
<name>A0AAV9ZH80_9AGAR</name>
<dbReference type="AlphaFoldDB" id="A0AAV9ZH80"/>